<gene>
    <name evidence="6" type="ORF">IAD16_04270</name>
</gene>
<dbReference type="GO" id="GO:0006601">
    <property type="term" value="P:creatine biosynthetic process"/>
    <property type="evidence" value="ECO:0007669"/>
    <property type="project" value="InterPro"/>
</dbReference>
<dbReference type="GO" id="GO:0016811">
    <property type="term" value="F:hydrolase activity, acting on carbon-nitrogen (but not peptide) bonds, in linear amides"/>
    <property type="evidence" value="ECO:0007669"/>
    <property type="project" value="TreeGrafter"/>
</dbReference>
<comment type="similarity">
    <text evidence="5">Belongs to the creatininase superfamily.</text>
</comment>
<evidence type="ECO:0000256" key="2">
    <source>
        <dbReference type="ARBA" id="ARBA00022723"/>
    </source>
</evidence>
<sequence>MRTRKMWEMTWMEMRDAINDNAGIIIPVGATEQHGPHLPVATDSIVATKTSIALAEKNNLIVGMPVVYTCKSRPQTGGGMNFIGTHGLKGQTFIDMLCQVIEGYIRYGFKRIVVLNGHMENSNLIYDAAYQAMENKTDVKCVIFEMAFDEFPDDLMKDLFGDDFPGWGYDHAGIYETSMLMYLQPEIVQFEKAVDDRPEEMVWYDVLPIPETFYSKSGCLWKTKHATAEMGKRVWEAQLERLNQAIQKELPTK</sequence>
<evidence type="ECO:0000256" key="5">
    <source>
        <dbReference type="ARBA" id="ARBA00024029"/>
    </source>
</evidence>
<dbReference type="Gene3D" id="3.40.50.10310">
    <property type="entry name" value="Creatininase"/>
    <property type="match status" value="1"/>
</dbReference>
<proteinExistence type="inferred from homology"/>
<name>A0A9D1I424_9FIRM</name>
<evidence type="ECO:0000313" key="7">
    <source>
        <dbReference type="Proteomes" id="UP000824091"/>
    </source>
</evidence>
<dbReference type="InterPro" id="IPR031034">
    <property type="entry name" value="Creatininase"/>
</dbReference>
<keyword evidence="4" id="KW-0862">Zinc</keyword>
<dbReference type="Proteomes" id="UP000824091">
    <property type="component" value="Unassembled WGS sequence"/>
</dbReference>
<dbReference type="SUPFAM" id="SSF102215">
    <property type="entry name" value="Creatininase"/>
    <property type="match status" value="1"/>
</dbReference>
<reference evidence="6" key="1">
    <citation type="submission" date="2020-10" db="EMBL/GenBank/DDBJ databases">
        <authorList>
            <person name="Gilroy R."/>
        </authorList>
    </citation>
    <scope>NUCLEOTIDE SEQUENCE</scope>
    <source>
        <strain evidence="6">11300</strain>
    </source>
</reference>
<dbReference type="GO" id="GO:0009231">
    <property type="term" value="P:riboflavin biosynthetic process"/>
    <property type="evidence" value="ECO:0007669"/>
    <property type="project" value="TreeGrafter"/>
</dbReference>
<dbReference type="PANTHER" id="PTHR35005:SF1">
    <property type="entry name" value="2-AMINO-5-FORMYLAMINO-6-RIBOSYLAMINOPYRIMIDIN-4(3H)-ONE 5'-MONOPHOSPHATE DEFORMYLASE"/>
    <property type="match status" value="1"/>
</dbReference>
<evidence type="ECO:0000256" key="4">
    <source>
        <dbReference type="ARBA" id="ARBA00022833"/>
    </source>
</evidence>
<comment type="caution">
    <text evidence="6">The sequence shown here is derived from an EMBL/GenBank/DDBJ whole genome shotgun (WGS) entry which is preliminary data.</text>
</comment>
<comment type="cofactor">
    <cofactor evidence="1">
        <name>Zn(2+)</name>
        <dbReference type="ChEBI" id="CHEBI:29105"/>
    </cofactor>
</comment>
<dbReference type="Pfam" id="PF02633">
    <property type="entry name" value="Creatininase"/>
    <property type="match status" value="1"/>
</dbReference>
<accession>A0A9D1I424</accession>
<dbReference type="EC" id="3.5.2.10" evidence="6"/>
<protein>
    <submittedName>
        <fullName evidence="6">Creatininase</fullName>
        <ecNumber evidence="6">3.5.2.10</ecNumber>
    </submittedName>
</protein>
<organism evidence="6 7">
    <name type="scientific">Candidatus Fimisoma avicola</name>
    <dbReference type="NCBI Taxonomy" id="2840826"/>
    <lineage>
        <taxon>Bacteria</taxon>
        <taxon>Bacillati</taxon>
        <taxon>Bacillota</taxon>
        <taxon>Clostridia</taxon>
        <taxon>Eubacteriales</taxon>
        <taxon>Candidatus Fimisoma</taxon>
    </lineage>
</organism>
<dbReference type="GO" id="GO:0046872">
    <property type="term" value="F:metal ion binding"/>
    <property type="evidence" value="ECO:0007669"/>
    <property type="project" value="UniProtKB-KW"/>
</dbReference>
<dbReference type="NCBIfam" id="TIGR04448">
    <property type="entry name" value="creatininase"/>
    <property type="match status" value="1"/>
</dbReference>
<dbReference type="GO" id="GO:0006602">
    <property type="term" value="P:creatinine catabolic process"/>
    <property type="evidence" value="ECO:0007669"/>
    <property type="project" value="InterPro"/>
</dbReference>
<dbReference type="AlphaFoldDB" id="A0A9D1I424"/>
<dbReference type="EMBL" id="DVMO01000062">
    <property type="protein sequence ID" value="HIU27572.1"/>
    <property type="molecule type" value="Genomic_DNA"/>
</dbReference>
<keyword evidence="3 6" id="KW-0378">Hydrolase</keyword>
<dbReference type="InterPro" id="IPR003785">
    <property type="entry name" value="Creatininase/forma_Hydrolase"/>
</dbReference>
<dbReference type="GO" id="GO:0047789">
    <property type="term" value="F:creatininase activity"/>
    <property type="evidence" value="ECO:0007669"/>
    <property type="project" value="UniProtKB-EC"/>
</dbReference>
<reference evidence="6" key="2">
    <citation type="journal article" date="2021" name="PeerJ">
        <title>Extensive microbial diversity within the chicken gut microbiome revealed by metagenomics and culture.</title>
        <authorList>
            <person name="Gilroy R."/>
            <person name="Ravi A."/>
            <person name="Getino M."/>
            <person name="Pursley I."/>
            <person name="Horton D.L."/>
            <person name="Alikhan N.F."/>
            <person name="Baker D."/>
            <person name="Gharbi K."/>
            <person name="Hall N."/>
            <person name="Watson M."/>
            <person name="Adriaenssens E.M."/>
            <person name="Foster-Nyarko E."/>
            <person name="Jarju S."/>
            <person name="Secka A."/>
            <person name="Antonio M."/>
            <person name="Oren A."/>
            <person name="Chaudhuri R.R."/>
            <person name="La Ragione R."/>
            <person name="Hildebrand F."/>
            <person name="Pallen M.J."/>
        </authorList>
    </citation>
    <scope>NUCLEOTIDE SEQUENCE</scope>
    <source>
        <strain evidence="6">11300</strain>
    </source>
</reference>
<evidence type="ECO:0000256" key="3">
    <source>
        <dbReference type="ARBA" id="ARBA00022801"/>
    </source>
</evidence>
<evidence type="ECO:0000256" key="1">
    <source>
        <dbReference type="ARBA" id="ARBA00001947"/>
    </source>
</evidence>
<evidence type="ECO:0000313" key="6">
    <source>
        <dbReference type="EMBL" id="HIU27572.1"/>
    </source>
</evidence>
<dbReference type="PANTHER" id="PTHR35005">
    <property type="entry name" value="3-DEHYDRO-SCYLLO-INOSOSE HYDROLASE"/>
    <property type="match status" value="1"/>
</dbReference>
<keyword evidence="2" id="KW-0479">Metal-binding</keyword>
<dbReference type="InterPro" id="IPR024087">
    <property type="entry name" value="Creatininase-like_sf"/>
</dbReference>